<evidence type="ECO:0000313" key="5">
    <source>
        <dbReference type="Proteomes" id="UP000782241"/>
    </source>
</evidence>
<dbReference type="InterPro" id="IPR009799">
    <property type="entry name" value="EthD_dom"/>
</dbReference>
<keyword evidence="2" id="KW-0732">Signal</keyword>
<dbReference type="Pfam" id="PF07110">
    <property type="entry name" value="EthD"/>
    <property type="match status" value="1"/>
</dbReference>
<organism evidence="4 5">
    <name type="scientific">Fusarium avenaceum</name>
    <dbReference type="NCBI Taxonomy" id="40199"/>
    <lineage>
        <taxon>Eukaryota</taxon>
        <taxon>Fungi</taxon>
        <taxon>Dikarya</taxon>
        <taxon>Ascomycota</taxon>
        <taxon>Pezizomycotina</taxon>
        <taxon>Sordariomycetes</taxon>
        <taxon>Hypocreomycetidae</taxon>
        <taxon>Hypocreales</taxon>
        <taxon>Nectriaceae</taxon>
        <taxon>Fusarium</taxon>
        <taxon>Fusarium tricinctum species complex</taxon>
    </lineage>
</organism>
<feature type="domain" description="EthD" evidence="3">
    <location>
        <begin position="41"/>
        <end position="138"/>
    </location>
</feature>
<keyword evidence="5" id="KW-1185">Reference proteome</keyword>
<proteinExistence type="inferred from homology"/>
<feature type="chain" id="PRO_5040288162" description="EthD domain-containing protein" evidence="2">
    <location>
        <begin position="21"/>
        <end position="180"/>
    </location>
</feature>
<evidence type="ECO:0000259" key="3">
    <source>
        <dbReference type="Pfam" id="PF07110"/>
    </source>
</evidence>
<dbReference type="Proteomes" id="UP000782241">
    <property type="component" value="Unassembled WGS sequence"/>
</dbReference>
<feature type="signal peptide" evidence="2">
    <location>
        <begin position="1"/>
        <end position="20"/>
    </location>
</feature>
<name>A0A9P7H1H8_9HYPO</name>
<dbReference type="SUPFAM" id="SSF54909">
    <property type="entry name" value="Dimeric alpha+beta barrel"/>
    <property type="match status" value="1"/>
</dbReference>
<evidence type="ECO:0000313" key="4">
    <source>
        <dbReference type="EMBL" id="KAG5660098.1"/>
    </source>
</evidence>
<comment type="similarity">
    <text evidence="1">Belongs to the tpcK family.</text>
</comment>
<evidence type="ECO:0000256" key="1">
    <source>
        <dbReference type="ARBA" id="ARBA00005986"/>
    </source>
</evidence>
<dbReference type="Gene3D" id="3.30.70.100">
    <property type="match status" value="1"/>
</dbReference>
<dbReference type="GO" id="GO:0016491">
    <property type="term" value="F:oxidoreductase activity"/>
    <property type="evidence" value="ECO:0007669"/>
    <property type="project" value="InterPro"/>
</dbReference>
<accession>A0A9P7H1H8</accession>
<sequence>MVRLASLLLLSGGFFKAGFATPEARPSHRGLLQMITYIKRNPNMTQEEFWQYWDTQHAPKVIPLATHVGISRYQQIRVAGKIVPTNTGATEPVSNDLVDFDGIAMFLYQSADDLTDMLSHPYYMEIVEPDEHILIDKSAHGGGMVATYIGKHIEVVDNSQNVWKGDRKTLAKYERLFRTY</sequence>
<evidence type="ECO:0000256" key="2">
    <source>
        <dbReference type="SAM" id="SignalP"/>
    </source>
</evidence>
<dbReference type="InterPro" id="IPR011008">
    <property type="entry name" value="Dimeric_a/b-barrel"/>
</dbReference>
<comment type="caution">
    <text evidence="4">The sequence shown here is derived from an EMBL/GenBank/DDBJ whole genome shotgun (WGS) entry which is preliminary data.</text>
</comment>
<dbReference type="EMBL" id="JAGPUO010000010">
    <property type="protein sequence ID" value="KAG5660098.1"/>
    <property type="molecule type" value="Genomic_DNA"/>
</dbReference>
<protein>
    <recommendedName>
        <fullName evidence="3">EthD domain-containing protein</fullName>
    </recommendedName>
</protein>
<reference evidence="4" key="1">
    <citation type="submission" date="2021-04" db="EMBL/GenBank/DDBJ databases">
        <title>Draft genome of Fusarium avenaceum strain F156N33, isolated from an atmospheric sample in Virginia.</title>
        <authorList>
            <person name="Yang S."/>
            <person name="Vinatzer B.A."/>
            <person name="Coleman J."/>
        </authorList>
    </citation>
    <scope>NUCLEOTIDE SEQUENCE</scope>
    <source>
        <strain evidence="4">F156N33</strain>
    </source>
</reference>
<dbReference type="AlphaFoldDB" id="A0A9P7H1H8"/>
<gene>
    <name evidence="4" type="ORF">KAF25_003620</name>
</gene>